<evidence type="ECO:0000256" key="3">
    <source>
        <dbReference type="ARBA" id="ARBA00022691"/>
    </source>
</evidence>
<proteinExistence type="predicted"/>
<evidence type="ECO:0000256" key="1">
    <source>
        <dbReference type="ARBA" id="ARBA00022603"/>
    </source>
</evidence>
<protein>
    <submittedName>
        <fullName evidence="4">Class I SAM-dependent methyltransferase</fullName>
        <ecNumber evidence="4">2.1.1.-</ecNumber>
    </submittedName>
</protein>
<dbReference type="PANTHER" id="PTHR10509:SF85">
    <property type="entry name" value="O-METHYLTRANSFERASE RV1220C-RELATED"/>
    <property type="match status" value="1"/>
</dbReference>
<dbReference type="EMBL" id="CP079216">
    <property type="protein sequence ID" value="QXT63558.1"/>
    <property type="molecule type" value="Genomic_DNA"/>
</dbReference>
<dbReference type="PROSITE" id="PS51682">
    <property type="entry name" value="SAM_OMT_I"/>
    <property type="match status" value="1"/>
</dbReference>
<organism evidence="4 5">
    <name type="scientific">Tessaracoccus palaemonis</name>
    <dbReference type="NCBI Taxonomy" id="2829499"/>
    <lineage>
        <taxon>Bacteria</taxon>
        <taxon>Bacillati</taxon>
        <taxon>Actinomycetota</taxon>
        <taxon>Actinomycetes</taxon>
        <taxon>Propionibacteriales</taxon>
        <taxon>Propionibacteriaceae</taxon>
        <taxon>Tessaracoccus</taxon>
    </lineage>
</organism>
<dbReference type="GO" id="GO:0008168">
    <property type="term" value="F:methyltransferase activity"/>
    <property type="evidence" value="ECO:0007669"/>
    <property type="project" value="UniProtKB-KW"/>
</dbReference>
<keyword evidence="1 4" id="KW-0489">Methyltransferase</keyword>
<dbReference type="EC" id="2.1.1.-" evidence="4"/>
<dbReference type="GO" id="GO:0032259">
    <property type="term" value="P:methylation"/>
    <property type="evidence" value="ECO:0007669"/>
    <property type="project" value="UniProtKB-KW"/>
</dbReference>
<keyword evidence="3" id="KW-0949">S-adenosyl-L-methionine</keyword>
<accession>A0ABX8SN08</accession>
<dbReference type="InterPro" id="IPR002935">
    <property type="entry name" value="SAM_O-MeTrfase"/>
</dbReference>
<keyword evidence="2 4" id="KW-0808">Transferase</keyword>
<evidence type="ECO:0000256" key="2">
    <source>
        <dbReference type="ARBA" id="ARBA00022679"/>
    </source>
</evidence>
<name>A0ABX8SN08_9ACTN</name>
<dbReference type="Proteomes" id="UP000824504">
    <property type="component" value="Chromosome"/>
</dbReference>
<sequence>MPSRLWIVSNAVEHPNAASWSFAEDHVAPSPEVAEARDEAIVADLTPITTGVAATLKVLARAIDAKHVVEVGTLMGASALSFLEGMGEGGIVTSIDSEADNQLPARRFITRAGYPSSRFRLIAGAPLDVLPKLRDGAYDIVFINADKLEYVEYVAGSLRLLRHGGLLVVNDALWHNKVAKTSDESDEAIIIREALEAVTASESYTQALLPVGNGLLVAVKD</sequence>
<evidence type="ECO:0000313" key="5">
    <source>
        <dbReference type="Proteomes" id="UP000824504"/>
    </source>
</evidence>
<keyword evidence="5" id="KW-1185">Reference proteome</keyword>
<evidence type="ECO:0000313" key="4">
    <source>
        <dbReference type="EMBL" id="QXT63558.1"/>
    </source>
</evidence>
<dbReference type="InterPro" id="IPR050362">
    <property type="entry name" value="Cation-dep_OMT"/>
</dbReference>
<dbReference type="Pfam" id="PF01596">
    <property type="entry name" value="Methyltransf_3"/>
    <property type="match status" value="1"/>
</dbReference>
<reference evidence="4 5" key="1">
    <citation type="submission" date="2021-07" db="EMBL/GenBank/DDBJ databases">
        <title>complete genome sequencing of Tessaracoccus sp.J1M15.</title>
        <authorList>
            <person name="Bae J.-W."/>
            <person name="Kim D.-y."/>
        </authorList>
    </citation>
    <scope>NUCLEOTIDE SEQUENCE [LARGE SCALE GENOMIC DNA]</scope>
    <source>
        <strain evidence="4 5">J1M15</strain>
    </source>
</reference>
<gene>
    <name evidence="4" type="ORF">KDB89_03520</name>
</gene>
<dbReference type="PANTHER" id="PTHR10509">
    <property type="entry name" value="O-METHYLTRANSFERASE-RELATED"/>
    <property type="match status" value="1"/>
</dbReference>